<dbReference type="Gene3D" id="1.10.40.60">
    <property type="entry name" value="EpsJ-like"/>
    <property type="match status" value="1"/>
</dbReference>
<feature type="domain" description="T2SS protein K first SAM-like" evidence="11">
    <location>
        <begin position="117"/>
        <end position="207"/>
    </location>
</feature>
<name>A0A7C4NUS1_9BACT</name>
<dbReference type="PANTHER" id="PTHR38831">
    <property type="entry name" value="TYPE II SECRETION SYSTEM PROTEIN K"/>
    <property type="match status" value="1"/>
</dbReference>
<dbReference type="InterPro" id="IPR049031">
    <property type="entry name" value="T2SSK_SAM-like_1st"/>
</dbReference>
<evidence type="ECO:0000256" key="5">
    <source>
        <dbReference type="ARBA" id="ARBA00022519"/>
    </source>
</evidence>
<dbReference type="GO" id="GO:0005886">
    <property type="term" value="C:plasma membrane"/>
    <property type="evidence" value="ECO:0007669"/>
    <property type="project" value="UniProtKB-SubCell"/>
</dbReference>
<evidence type="ECO:0000256" key="1">
    <source>
        <dbReference type="ARBA" id="ARBA00004533"/>
    </source>
</evidence>
<evidence type="ECO:0000313" key="12">
    <source>
        <dbReference type="EMBL" id="HGQ85166.1"/>
    </source>
</evidence>
<evidence type="ECO:0000256" key="9">
    <source>
        <dbReference type="ARBA" id="ARBA00023136"/>
    </source>
</evidence>
<evidence type="ECO:0000259" key="11">
    <source>
        <dbReference type="Pfam" id="PF21687"/>
    </source>
</evidence>
<protein>
    <recommendedName>
        <fullName evidence="11">T2SS protein K first SAM-like domain-containing protein</fullName>
    </recommendedName>
</protein>
<keyword evidence="4" id="KW-1003">Cell membrane</keyword>
<comment type="caution">
    <text evidence="12">The sequence shown here is derived from an EMBL/GenBank/DDBJ whole genome shotgun (WGS) entry which is preliminary data.</text>
</comment>
<dbReference type="InterPro" id="IPR005628">
    <property type="entry name" value="GspK"/>
</dbReference>
<comment type="subcellular location">
    <subcellularLocation>
        <location evidence="1">Cell inner membrane</location>
    </subcellularLocation>
</comment>
<keyword evidence="6 10" id="KW-0812">Transmembrane</keyword>
<proteinExistence type="inferred from homology"/>
<sequence length="308" mass="35424">MKYIRTNNKGSATFLMVLLVIVLLTVSIGFNWLVKEYIKSAQAFQKKAEAMLKARSAYDTLIYLMLNGKFTQKEIILPQIEELPQIESIPLNGIEVPFLEDLIIKVQDSNGLLSVTTINTVALKRLLTYFEVDPQNADTFIDSLLDWIDQDDLTRLNGAEREWYSFQGLKYEPRNYPIQYKEELKLIRGMDAELYSKIEPYISILPATGFNPNTAPDPVLIAYLDIGNDTLNVLKEYIQTKPITSDAELFSLTGRRIVKDEGLYFFPSRYLEITVQAGESKPFYTIKAGIYLNENIYSPYSIIYWKEE</sequence>
<accession>A0A7C4NUS1</accession>
<feature type="transmembrane region" description="Helical" evidence="10">
    <location>
        <begin position="12"/>
        <end position="34"/>
    </location>
</feature>
<evidence type="ECO:0000256" key="7">
    <source>
        <dbReference type="ARBA" id="ARBA00022927"/>
    </source>
</evidence>
<evidence type="ECO:0000256" key="2">
    <source>
        <dbReference type="ARBA" id="ARBA00007246"/>
    </source>
</evidence>
<comment type="similarity">
    <text evidence="2">Belongs to the GSP K family.</text>
</comment>
<keyword evidence="8 10" id="KW-1133">Transmembrane helix</keyword>
<keyword evidence="3" id="KW-0813">Transport</keyword>
<dbReference type="EMBL" id="DSZN01000034">
    <property type="protein sequence ID" value="HGQ85166.1"/>
    <property type="molecule type" value="Genomic_DNA"/>
</dbReference>
<evidence type="ECO:0000256" key="8">
    <source>
        <dbReference type="ARBA" id="ARBA00022989"/>
    </source>
</evidence>
<reference evidence="12" key="1">
    <citation type="journal article" date="2020" name="mSystems">
        <title>Genome- and Community-Level Interaction Insights into Carbon Utilization and Element Cycling Functions of Hydrothermarchaeota in Hydrothermal Sediment.</title>
        <authorList>
            <person name="Zhou Z."/>
            <person name="Liu Y."/>
            <person name="Xu W."/>
            <person name="Pan J."/>
            <person name="Luo Z.H."/>
            <person name="Li M."/>
        </authorList>
    </citation>
    <scope>NUCLEOTIDE SEQUENCE [LARGE SCALE GENOMIC DNA]</scope>
    <source>
        <strain evidence="12">SpSt-6</strain>
    </source>
</reference>
<organism evidence="12">
    <name type="scientific">Thermodesulfobacterium geofontis</name>
    <dbReference type="NCBI Taxonomy" id="1295609"/>
    <lineage>
        <taxon>Bacteria</taxon>
        <taxon>Pseudomonadati</taxon>
        <taxon>Thermodesulfobacteriota</taxon>
        <taxon>Thermodesulfobacteria</taxon>
        <taxon>Thermodesulfobacteriales</taxon>
        <taxon>Thermodesulfobacteriaceae</taxon>
        <taxon>Thermodesulfobacterium</taxon>
    </lineage>
</organism>
<evidence type="ECO:0000256" key="10">
    <source>
        <dbReference type="SAM" id="Phobius"/>
    </source>
</evidence>
<evidence type="ECO:0000256" key="3">
    <source>
        <dbReference type="ARBA" id="ARBA00022448"/>
    </source>
</evidence>
<evidence type="ECO:0000256" key="4">
    <source>
        <dbReference type="ARBA" id="ARBA00022475"/>
    </source>
</evidence>
<dbReference type="AlphaFoldDB" id="A0A7C4NUS1"/>
<dbReference type="InterPro" id="IPR038072">
    <property type="entry name" value="GspK_central_sf"/>
</dbReference>
<dbReference type="Pfam" id="PF21687">
    <property type="entry name" value="T2SSK_1st"/>
    <property type="match status" value="1"/>
</dbReference>
<dbReference type="GO" id="GO:0009306">
    <property type="term" value="P:protein secretion"/>
    <property type="evidence" value="ECO:0007669"/>
    <property type="project" value="InterPro"/>
</dbReference>
<dbReference type="SUPFAM" id="SSF158544">
    <property type="entry name" value="GspK insert domain-like"/>
    <property type="match status" value="1"/>
</dbReference>
<keyword evidence="7" id="KW-0653">Protein transport</keyword>
<keyword evidence="5" id="KW-0997">Cell inner membrane</keyword>
<gene>
    <name evidence="12" type="ORF">ENT66_01980</name>
</gene>
<dbReference type="PANTHER" id="PTHR38831:SF1">
    <property type="entry name" value="TYPE II SECRETION SYSTEM PROTEIN K-RELATED"/>
    <property type="match status" value="1"/>
</dbReference>
<keyword evidence="9 10" id="KW-0472">Membrane</keyword>
<evidence type="ECO:0000256" key="6">
    <source>
        <dbReference type="ARBA" id="ARBA00022692"/>
    </source>
</evidence>